<reference evidence="3 4" key="1">
    <citation type="submission" date="2024-09" db="EMBL/GenBank/DDBJ databases">
        <authorList>
            <person name="Sun Q."/>
            <person name="Mori K."/>
        </authorList>
    </citation>
    <scope>NUCLEOTIDE SEQUENCE [LARGE SCALE GENOMIC DNA]</scope>
    <source>
        <strain evidence="3 4">JCM 3028</strain>
    </source>
</reference>
<evidence type="ECO:0000313" key="3">
    <source>
        <dbReference type="EMBL" id="MFB9679738.1"/>
    </source>
</evidence>
<feature type="compositionally biased region" description="Low complexity" evidence="1">
    <location>
        <begin position="1"/>
        <end position="15"/>
    </location>
</feature>
<protein>
    <recommendedName>
        <fullName evidence="5">Transcriptional regulator</fullName>
    </recommendedName>
</protein>
<evidence type="ECO:0000256" key="1">
    <source>
        <dbReference type="SAM" id="MobiDB-lite"/>
    </source>
</evidence>
<feature type="transmembrane region" description="Helical" evidence="2">
    <location>
        <begin position="152"/>
        <end position="173"/>
    </location>
</feature>
<evidence type="ECO:0000313" key="4">
    <source>
        <dbReference type="Proteomes" id="UP001589610"/>
    </source>
</evidence>
<gene>
    <name evidence="3" type="ORF">ACFFRH_30000</name>
</gene>
<keyword evidence="2" id="KW-0812">Transmembrane</keyword>
<name>A0ABV5TKU5_9ACTN</name>
<keyword evidence="2" id="KW-1133">Transmembrane helix</keyword>
<keyword evidence="4" id="KW-1185">Reference proteome</keyword>
<accession>A0ABV5TKU5</accession>
<feature type="region of interest" description="Disordered" evidence="1">
    <location>
        <begin position="1"/>
        <end position="21"/>
    </location>
</feature>
<evidence type="ECO:0000256" key="2">
    <source>
        <dbReference type="SAM" id="Phobius"/>
    </source>
</evidence>
<feature type="region of interest" description="Disordered" evidence="1">
    <location>
        <begin position="111"/>
        <end position="144"/>
    </location>
</feature>
<evidence type="ECO:0008006" key="5">
    <source>
        <dbReference type="Google" id="ProtNLM"/>
    </source>
</evidence>
<feature type="compositionally biased region" description="Low complexity" evidence="1">
    <location>
        <begin position="134"/>
        <end position="144"/>
    </location>
</feature>
<comment type="caution">
    <text evidence="3">The sequence shown here is derived from an EMBL/GenBank/DDBJ whole genome shotgun (WGS) entry which is preliminary data.</text>
</comment>
<dbReference type="EMBL" id="JBHMBS010000017">
    <property type="protein sequence ID" value="MFB9679738.1"/>
    <property type="molecule type" value="Genomic_DNA"/>
</dbReference>
<proteinExistence type="predicted"/>
<organism evidence="3 4">
    <name type="scientific">Streptosporangium vulgare</name>
    <dbReference type="NCBI Taxonomy" id="46190"/>
    <lineage>
        <taxon>Bacteria</taxon>
        <taxon>Bacillati</taxon>
        <taxon>Actinomycetota</taxon>
        <taxon>Actinomycetes</taxon>
        <taxon>Streptosporangiales</taxon>
        <taxon>Streptosporangiaceae</taxon>
        <taxon>Streptosporangium</taxon>
    </lineage>
</organism>
<dbReference type="Proteomes" id="UP001589610">
    <property type="component" value="Unassembled WGS sequence"/>
</dbReference>
<keyword evidence="2" id="KW-0472">Membrane</keyword>
<sequence length="351" mass="37427">MSEAPQGGQGPRPAGETAGDGLESVTCHEDLVRLLAEQFARADVSLRELQTRADRAGGARLPRTTCADMLAGRRFPKKAVMVAFLRGCRVPDHRLPAWERAWERVRVNQMSAGSGEDRGAGPSDGTPPAARVVTAPGDTGAARTAGRRWRRAALLAAVAVPAATATLGVVIALRVTPRHGAPEGVPGHVVGPAHIVSDDGRAFPRGGSSRFTVTVDPANTGVRLTRRLDVGVGLQHATITVNGTPAAEWRPLLEDGVYKWRNQIVAIPPSLTAGRRSLAIVNTCVSPSGFNEFLYTVEHRVGGVWSTADTVDVGRGHTASEAAHDYRVVGEDWAGPQTFSYPPRKEDWSVW</sequence>
<dbReference type="RefSeq" id="WP_386161055.1">
    <property type="nucleotide sequence ID" value="NZ_JBHMBS010000017.1"/>
</dbReference>